<organism evidence="4 5">
    <name type="scientific">Synaphobranchus kaupii</name>
    <name type="common">Kaup's arrowtooth eel</name>
    <dbReference type="NCBI Taxonomy" id="118154"/>
    <lineage>
        <taxon>Eukaryota</taxon>
        <taxon>Metazoa</taxon>
        <taxon>Chordata</taxon>
        <taxon>Craniata</taxon>
        <taxon>Vertebrata</taxon>
        <taxon>Euteleostomi</taxon>
        <taxon>Actinopterygii</taxon>
        <taxon>Neopterygii</taxon>
        <taxon>Teleostei</taxon>
        <taxon>Anguilliformes</taxon>
        <taxon>Synaphobranchidae</taxon>
        <taxon>Synaphobranchus</taxon>
    </lineage>
</organism>
<keyword evidence="2" id="KW-0732">Signal</keyword>
<dbReference type="EMBL" id="JAINUF010000009">
    <property type="protein sequence ID" value="KAJ8350972.1"/>
    <property type="molecule type" value="Genomic_DNA"/>
</dbReference>
<sequence length="152" mass="17115">MMLVRFMFLCVVEFYAGGAVPDAGIVTFKELVPPVTDSLLAPAFRKNGIVQNVDRIYHGGGKVGYLLYMDGRKFQLDMERDEAVLSRHFSSKYVDAIHTTGDRIRPLHKECVYRGTVDSNPESLALFSLCRGRLEGFFAVKHARYTIRPLPG</sequence>
<dbReference type="PRINTS" id="PR01860">
    <property type="entry name" value="ADAMTS5"/>
</dbReference>
<feature type="domain" description="Peptidase M12B propeptide" evidence="3">
    <location>
        <begin position="60"/>
        <end position="117"/>
    </location>
</feature>
<evidence type="ECO:0000256" key="1">
    <source>
        <dbReference type="ARBA" id="ARBA00023157"/>
    </source>
</evidence>
<evidence type="ECO:0000256" key="2">
    <source>
        <dbReference type="SAM" id="SignalP"/>
    </source>
</evidence>
<dbReference type="AlphaFoldDB" id="A0A9Q1F561"/>
<dbReference type="InterPro" id="IPR002870">
    <property type="entry name" value="Peptidase_M12B_N"/>
</dbReference>
<protein>
    <recommendedName>
        <fullName evidence="3">Peptidase M12B propeptide domain-containing protein</fullName>
    </recommendedName>
</protein>
<evidence type="ECO:0000259" key="3">
    <source>
        <dbReference type="Pfam" id="PF01562"/>
    </source>
</evidence>
<proteinExistence type="predicted"/>
<dbReference type="OrthoDB" id="8933916at2759"/>
<dbReference type="InterPro" id="IPR013276">
    <property type="entry name" value="Pept_M12B_ADAM-TS5"/>
</dbReference>
<dbReference type="Pfam" id="PF01562">
    <property type="entry name" value="Pep_M12B_propep"/>
    <property type="match status" value="1"/>
</dbReference>
<name>A0A9Q1F561_SYNKA</name>
<accession>A0A9Q1F561</accession>
<keyword evidence="1" id="KW-1015">Disulfide bond</keyword>
<evidence type="ECO:0000313" key="5">
    <source>
        <dbReference type="Proteomes" id="UP001152622"/>
    </source>
</evidence>
<dbReference type="GO" id="GO:0008237">
    <property type="term" value="F:metallopeptidase activity"/>
    <property type="evidence" value="ECO:0007669"/>
    <property type="project" value="InterPro"/>
</dbReference>
<evidence type="ECO:0000313" key="4">
    <source>
        <dbReference type="EMBL" id="KAJ8350972.1"/>
    </source>
</evidence>
<keyword evidence="5" id="KW-1185">Reference proteome</keyword>
<dbReference type="Proteomes" id="UP001152622">
    <property type="component" value="Chromosome 9"/>
</dbReference>
<reference evidence="4" key="1">
    <citation type="journal article" date="2023" name="Science">
        <title>Genome structures resolve the early diversification of teleost fishes.</title>
        <authorList>
            <person name="Parey E."/>
            <person name="Louis A."/>
            <person name="Montfort J."/>
            <person name="Bouchez O."/>
            <person name="Roques C."/>
            <person name="Iampietro C."/>
            <person name="Lluch J."/>
            <person name="Castinel A."/>
            <person name="Donnadieu C."/>
            <person name="Desvignes T."/>
            <person name="Floi Bucao C."/>
            <person name="Jouanno E."/>
            <person name="Wen M."/>
            <person name="Mejri S."/>
            <person name="Dirks R."/>
            <person name="Jansen H."/>
            <person name="Henkel C."/>
            <person name="Chen W.J."/>
            <person name="Zahm M."/>
            <person name="Cabau C."/>
            <person name="Klopp C."/>
            <person name="Thompson A.W."/>
            <person name="Robinson-Rechavi M."/>
            <person name="Braasch I."/>
            <person name="Lecointre G."/>
            <person name="Bobe J."/>
            <person name="Postlethwait J.H."/>
            <person name="Berthelot C."/>
            <person name="Roest Crollius H."/>
            <person name="Guiguen Y."/>
        </authorList>
    </citation>
    <scope>NUCLEOTIDE SEQUENCE</scope>
    <source>
        <strain evidence="4">WJC10195</strain>
    </source>
</reference>
<comment type="caution">
    <text evidence="4">The sequence shown here is derived from an EMBL/GenBank/DDBJ whole genome shotgun (WGS) entry which is preliminary data.</text>
</comment>
<gene>
    <name evidence="4" type="ORF">SKAU_G00261020</name>
</gene>
<feature type="chain" id="PRO_5040165609" description="Peptidase M12B propeptide domain-containing protein" evidence="2">
    <location>
        <begin position="20"/>
        <end position="152"/>
    </location>
</feature>
<dbReference type="GO" id="GO:0008270">
    <property type="term" value="F:zinc ion binding"/>
    <property type="evidence" value="ECO:0007669"/>
    <property type="project" value="InterPro"/>
</dbReference>
<feature type="signal peptide" evidence="2">
    <location>
        <begin position="1"/>
        <end position="19"/>
    </location>
</feature>